<organism evidence="1 2">
    <name type="scientific">Trichonephila clavata</name>
    <name type="common">Joro spider</name>
    <name type="synonym">Nephila clavata</name>
    <dbReference type="NCBI Taxonomy" id="2740835"/>
    <lineage>
        <taxon>Eukaryota</taxon>
        <taxon>Metazoa</taxon>
        <taxon>Ecdysozoa</taxon>
        <taxon>Arthropoda</taxon>
        <taxon>Chelicerata</taxon>
        <taxon>Arachnida</taxon>
        <taxon>Araneae</taxon>
        <taxon>Araneomorphae</taxon>
        <taxon>Entelegynae</taxon>
        <taxon>Araneoidea</taxon>
        <taxon>Nephilidae</taxon>
        <taxon>Trichonephila</taxon>
    </lineage>
</organism>
<comment type="caution">
    <text evidence="1">The sequence shown here is derived from an EMBL/GenBank/DDBJ whole genome shotgun (WGS) entry which is preliminary data.</text>
</comment>
<name>A0A8X6LWK1_TRICU</name>
<dbReference type="EMBL" id="BMAO01038100">
    <property type="protein sequence ID" value="GFR22644.1"/>
    <property type="molecule type" value="Genomic_DNA"/>
</dbReference>
<reference evidence="1" key="1">
    <citation type="submission" date="2020-07" db="EMBL/GenBank/DDBJ databases">
        <title>Multicomponent nature underlies the extraordinary mechanical properties of spider dragline silk.</title>
        <authorList>
            <person name="Kono N."/>
            <person name="Nakamura H."/>
            <person name="Mori M."/>
            <person name="Yoshida Y."/>
            <person name="Ohtoshi R."/>
            <person name="Malay A.D."/>
            <person name="Moran D.A.P."/>
            <person name="Tomita M."/>
            <person name="Numata K."/>
            <person name="Arakawa K."/>
        </authorList>
    </citation>
    <scope>NUCLEOTIDE SEQUENCE</scope>
</reference>
<evidence type="ECO:0000313" key="1">
    <source>
        <dbReference type="EMBL" id="GFR22644.1"/>
    </source>
</evidence>
<dbReference type="AlphaFoldDB" id="A0A8X6LWK1"/>
<evidence type="ECO:0000313" key="2">
    <source>
        <dbReference type="Proteomes" id="UP000887116"/>
    </source>
</evidence>
<sequence>MKWLFLTHDFRSLLIGDKEASVRVCDTPHRRFQLLKKNHQVHIAIFGVEKFEDEPLDKPLSSFQPASVG</sequence>
<dbReference type="Proteomes" id="UP000887116">
    <property type="component" value="Unassembled WGS sequence"/>
</dbReference>
<accession>A0A8X6LWK1</accession>
<protein>
    <submittedName>
        <fullName evidence="1">Uncharacterized protein</fullName>
    </submittedName>
</protein>
<proteinExistence type="predicted"/>
<keyword evidence="2" id="KW-1185">Reference proteome</keyword>
<gene>
    <name evidence="1" type="ORF">TNCT_234431</name>
</gene>